<feature type="non-terminal residue" evidence="1">
    <location>
        <position position="1"/>
    </location>
</feature>
<reference evidence="1 2" key="1">
    <citation type="submission" date="2023-05" db="EMBL/GenBank/DDBJ databases">
        <title>B98-5 Cell Line De Novo Hybrid Assembly: An Optical Mapping Approach.</title>
        <authorList>
            <person name="Kananen K."/>
            <person name="Auerbach J.A."/>
            <person name="Kautto E."/>
            <person name="Blachly J.S."/>
        </authorList>
    </citation>
    <scope>NUCLEOTIDE SEQUENCE [LARGE SCALE GENOMIC DNA]</scope>
    <source>
        <strain evidence="1">B95-8</strain>
        <tissue evidence="1">Cell line</tissue>
    </source>
</reference>
<gene>
    <name evidence="1" type="ORF">P7K49_031473</name>
</gene>
<feature type="non-terminal residue" evidence="1">
    <location>
        <position position="55"/>
    </location>
</feature>
<organism evidence="1 2">
    <name type="scientific">Saguinus oedipus</name>
    <name type="common">Cotton-top tamarin</name>
    <name type="synonym">Oedipomidas oedipus</name>
    <dbReference type="NCBI Taxonomy" id="9490"/>
    <lineage>
        <taxon>Eukaryota</taxon>
        <taxon>Metazoa</taxon>
        <taxon>Chordata</taxon>
        <taxon>Craniata</taxon>
        <taxon>Vertebrata</taxon>
        <taxon>Euteleostomi</taxon>
        <taxon>Mammalia</taxon>
        <taxon>Eutheria</taxon>
        <taxon>Euarchontoglires</taxon>
        <taxon>Primates</taxon>
        <taxon>Haplorrhini</taxon>
        <taxon>Platyrrhini</taxon>
        <taxon>Cebidae</taxon>
        <taxon>Callitrichinae</taxon>
        <taxon>Saguinus</taxon>
    </lineage>
</organism>
<accession>A0ABQ9U1D8</accession>
<proteinExistence type="predicted"/>
<name>A0ABQ9U1D8_SAGOE</name>
<protein>
    <submittedName>
        <fullName evidence="1">Uncharacterized protein</fullName>
    </submittedName>
</protein>
<evidence type="ECO:0000313" key="2">
    <source>
        <dbReference type="Proteomes" id="UP001266305"/>
    </source>
</evidence>
<dbReference type="EMBL" id="JASSZA010000017">
    <property type="protein sequence ID" value="KAK2090217.1"/>
    <property type="molecule type" value="Genomic_DNA"/>
</dbReference>
<comment type="caution">
    <text evidence="1">The sequence shown here is derived from an EMBL/GenBank/DDBJ whole genome shotgun (WGS) entry which is preliminary data.</text>
</comment>
<dbReference type="Proteomes" id="UP001266305">
    <property type="component" value="Unassembled WGS sequence"/>
</dbReference>
<sequence length="55" mass="6321">AQVCWLLWQLRQPPRARAPGRLQITNFSNFPFRGWGLASNAARTTPFLLAQREPN</sequence>
<evidence type="ECO:0000313" key="1">
    <source>
        <dbReference type="EMBL" id="KAK2090217.1"/>
    </source>
</evidence>
<keyword evidence="2" id="KW-1185">Reference proteome</keyword>